<proteinExistence type="predicted"/>
<name>A0ACC3SGS5_9PEZI</name>
<reference evidence="1" key="1">
    <citation type="submission" date="2024-02" db="EMBL/GenBank/DDBJ databases">
        <title>Metagenome Assembled Genome of Zalaria obscura JY119.</title>
        <authorList>
            <person name="Vighnesh L."/>
            <person name="Jagadeeshwari U."/>
            <person name="Venkata Ramana C."/>
            <person name="Sasikala C."/>
        </authorList>
    </citation>
    <scope>NUCLEOTIDE SEQUENCE</scope>
    <source>
        <strain evidence="1">JY119</strain>
    </source>
</reference>
<dbReference type="EMBL" id="JAMKPW020000011">
    <property type="protein sequence ID" value="KAK8213231.1"/>
    <property type="molecule type" value="Genomic_DNA"/>
</dbReference>
<organism evidence="1 2">
    <name type="scientific">Zalaria obscura</name>
    <dbReference type="NCBI Taxonomy" id="2024903"/>
    <lineage>
        <taxon>Eukaryota</taxon>
        <taxon>Fungi</taxon>
        <taxon>Dikarya</taxon>
        <taxon>Ascomycota</taxon>
        <taxon>Pezizomycotina</taxon>
        <taxon>Dothideomycetes</taxon>
        <taxon>Dothideomycetidae</taxon>
        <taxon>Dothideales</taxon>
        <taxon>Zalariaceae</taxon>
        <taxon>Zalaria</taxon>
    </lineage>
</organism>
<gene>
    <name evidence="1" type="ORF">M8818_002529</name>
</gene>
<evidence type="ECO:0000313" key="2">
    <source>
        <dbReference type="Proteomes" id="UP001320706"/>
    </source>
</evidence>
<comment type="caution">
    <text evidence="1">The sequence shown here is derived from an EMBL/GenBank/DDBJ whole genome shotgun (WGS) entry which is preliminary data.</text>
</comment>
<evidence type="ECO:0000313" key="1">
    <source>
        <dbReference type="EMBL" id="KAK8213231.1"/>
    </source>
</evidence>
<protein>
    <submittedName>
        <fullName evidence="1">Uncharacterized protein</fullName>
    </submittedName>
</protein>
<keyword evidence="2" id="KW-1185">Reference proteome</keyword>
<dbReference type="Proteomes" id="UP001320706">
    <property type="component" value="Unassembled WGS sequence"/>
</dbReference>
<accession>A0ACC3SGS5</accession>
<sequence length="181" mass="21036">MASHSIVASQWLPQSAIHTTTLPHSPRTEQMAATRMPTDSGPVAYAQSYENWVRRVQYVRREPHIANQRNQSDVSVERFTRRIEDPPEEKEMQDIREEEMQEESATERELERETAEKRVVVPNSDCGISRGTVPAADLETVYLELRSRKVQWKAPEKAKRVEKKPCLVTRRMNGKNVTMRY</sequence>